<evidence type="ECO:0000256" key="6">
    <source>
        <dbReference type="ARBA" id="ARBA00022473"/>
    </source>
</evidence>
<dbReference type="EMBL" id="KV927480">
    <property type="protein sequence ID" value="PIO33036.1"/>
    <property type="molecule type" value="Genomic_DNA"/>
</dbReference>
<dbReference type="InterPro" id="IPR013083">
    <property type="entry name" value="Znf_RING/FYVE/PHD"/>
</dbReference>
<dbReference type="SMART" id="SM00184">
    <property type="entry name" value="RING"/>
    <property type="match status" value="1"/>
</dbReference>
<dbReference type="GO" id="GO:0008270">
    <property type="term" value="F:zinc ion binding"/>
    <property type="evidence" value="ECO:0007669"/>
    <property type="project" value="UniProtKB-KW"/>
</dbReference>
<feature type="domain" description="RING-type" evidence="18">
    <location>
        <begin position="738"/>
        <end position="779"/>
    </location>
</feature>
<feature type="compositionally biased region" description="Polar residues" evidence="17">
    <location>
        <begin position="51"/>
        <end position="65"/>
    </location>
</feature>
<keyword evidence="9" id="KW-0479">Metal-binding</keyword>
<evidence type="ECO:0000256" key="15">
    <source>
        <dbReference type="ARBA" id="ARBA00023242"/>
    </source>
</evidence>
<feature type="region of interest" description="Disordered" evidence="17">
    <location>
        <begin position="48"/>
        <end position="177"/>
    </location>
</feature>
<dbReference type="CDD" id="cd16681">
    <property type="entry name" value="RING-H2_RNF111"/>
    <property type="match status" value="1"/>
</dbReference>
<evidence type="ECO:0000256" key="7">
    <source>
        <dbReference type="ARBA" id="ARBA00022499"/>
    </source>
</evidence>
<feature type="compositionally biased region" description="Low complexity" evidence="17">
    <location>
        <begin position="491"/>
        <end position="504"/>
    </location>
</feature>
<proteinExistence type="inferred from homology"/>
<evidence type="ECO:0000256" key="17">
    <source>
        <dbReference type="SAM" id="MobiDB-lite"/>
    </source>
</evidence>
<dbReference type="Pfam" id="PF15303">
    <property type="entry name" value="RNF111_N"/>
    <property type="match status" value="1"/>
</dbReference>
<dbReference type="AlphaFoldDB" id="A0A2G9RYQ6"/>
<dbReference type="Proteomes" id="UP000228934">
    <property type="component" value="Unassembled WGS sequence"/>
</dbReference>
<accession>A0A2G9RYQ6</accession>
<comment type="similarity">
    <text evidence="4">Belongs to the Arkadia family.</text>
</comment>
<evidence type="ECO:0000256" key="14">
    <source>
        <dbReference type="ARBA" id="ARBA00023204"/>
    </source>
</evidence>
<sequence length="790" mass="88874">MKSEVSPDAPKKQESLKGVLLNPEPIGAAKTFPSDVDMISSKVGNEFSHLCSDSNKQPRSLNGGTEQEKGLVRKKRKSQQAGPSYAQSCEAKKNQRLIELRLGPQTDEDNDSSFSDCVSSPSSSSHFGDSDTMTSDEDKDSSRHFSPTVVNTTNRTPPPSRAQKWPRSQSESVPSMLMKRPCYQVSALRRSVHRKTFVKKGSTQRTQKQKERLLLQRKKREVLARKKYALLPSSSSSSENDLSSESASSTSSSTEGEEDIFLSPEENHQNGTTLPSGHVSFNHLRTARRCHTAMRPGLLALAQIVARQHCQDYHLVVLSIHLVEDPHRILMSWDILILVVIHHIVTTFHTIIITTITLLLSPCHLLSQSLSVLWKEMLLPLHLVDQQAALPPPIMTRCIRGWRGRETAVNYSEMSSQINHFRIVRLFFQHSQKTYHAGMDKKARGLTGSPDASLTRPLHHQTPACPHSHANPPPQPPPPPQMDYVIAHPVAPFHPSLPSLSSTHPVPPPPPSHHFTSAAAPLSQHLSTTHLSHHISATAPTTQRLHPHEVIQRMEVQRRRLMQHPTRAHERPPPHPHRMHPNYGHGHHIHVPQTMSSHPRQASDRSAWEIAIETGVTAAPYQTGPLHPHLAHYHPPPRLHHLQIGALPLMVPDMAGYPHIRYISSGLDGRSFRVPFRGNFEELIHLEERLGNVNRGATQGTIERCTYPHKYKKVSTDWFSQRKLHGKQDGEEDTEEKCTICLSMLEEGEDVRRLPCMHLFHQVCVDQWLITNKKCPICRVDIEAQLPTES</sequence>
<evidence type="ECO:0000256" key="13">
    <source>
        <dbReference type="ARBA" id="ARBA00022833"/>
    </source>
</evidence>
<evidence type="ECO:0000256" key="2">
    <source>
        <dbReference type="ARBA" id="ARBA00004322"/>
    </source>
</evidence>
<keyword evidence="8" id="KW-0808">Transferase</keyword>
<keyword evidence="14" id="KW-0234">DNA repair</keyword>
<feature type="region of interest" description="Disordered" evidence="17">
    <location>
        <begin position="441"/>
        <end position="517"/>
    </location>
</feature>
<dbReference type="GO" id="GO:0006281">
    <property type="term" value="P:DNA repair"/>
    <property type="evidence" value="ECO:0007669"/>
    <property type="project" value="UniProtKB-KW"/>
</dbReference>
<dbReference type="InterPro" id="IPR029306">
    <property type="entry name" value="RNF111_N"/>
</dbReference>
<evidence type="ECO:0000256" key="3">
    <source>
        <dbReference type="ARBA" id="ARBA00004906"/>
    </source>
</evidence>
<keyword evidence="20" id="KW-1185">Reference proteome</keyword>
<feature type="region of interest" description="Disordered" evidence="17">
    <location>
        <begin position="1"/>
        <end position="26"/>
    </location>
</feature>
<keyword evidence="7" id="KW-1017">Isopeptide bond</keyword>
<evidence type="ECO:0000256" key="11">
    <source>
        <dbReference type="ARBA" id="ARBA00022771"/>
    </source>
</evidence>
<feature type="compositionally biased region" description="Low complexity" evidence="17">
    <location>
        <begin position="112"/>
        <end position="131"/>
    </location>
</feature>
<dbReference type="GO" id="GO:0016605">
    <property type="term" value="C:PML body"/>
    <property type="evidence" value="ECO:0007669"/>
    <property type="project" value="UniProtKB-SubCell"/>
</dbReference>
<keyword evidence="13" id="KW-0862">Zinc</keyword>
<evidence type="ECO:0000256" key="8">
    <source>
        <dbReference type="ARBA" id="ARBA00022679"/>
    </source>
</evidence>
<feature type="compositionally biased region" description="Pro residues" evidence="17">
    <location>
        <begin position="471"/>
        <end position="481"/>
    </location>
</feature>
<evidence type="ECO:0000313" key="19">
    <source>
        <dbReference type="EMBL" id="PIO33036.1"/>
    </source>
</evidence>
<evidence type="ECO:0000256" key="12">
    <source>
        <dbReference type="ARBA" id="ARBA00022786"/>
    </source>
</evidence>
<dbReference type="OrthoDB" id="8062037at2759"/>
<feature type="compositionally biased region" description="Low complexity" evidence="17">
    <location>
        <begin position="146"/>
        <end position="155"/>
    </location>
</feature>
<evidence type="ECO:0000256" key="10">
    <source>
        <dbReference type="ARBA" id="ARBA00022763"/>
    </source>
</evidence>
<keyword evidence="15" id="KW-0539">Nucleus</keyword>
<evidence type="ECO:0000256" key="5">
    <source>
        <dbReference type="ARBA" id="ARBA00012483"/>
    </source>
</evidence>
<evidence type="ECO:0000256" key="1">
    <source>
        <dbReference type="ARBA" id="ARBA00000900"/>
    </source>
</evidence>
<dbReference type="Gene3D" id="3.30.40.10">
    <property type="entry name" value="Zinc/RING finger domain, C3HC4 (zinc finger)"/>
    <property type="match status" value="1"/>
</dbReference>
<evidence type="ECO:0000256" key="4">
    <source>
        <dbReference type="ARBA" id="ARBA00007622"/>
    </source>
</evidence>
<evidence type="ECO:0000259" key="18">
    <source>
        <dbReference type="PROSITE" id="PS50089"/>
    </source>
</evidence>
<dbReference type="Pfam" id="PF13639">
    <property type="entry name" value="zf-RING_2"/>
    <property type="match status" value="1"/>
</dbReference>
<dbReference type="PANTHER" id="PTHR16200">
    <property type="entry name" value="RING ZINC FINGER"/>
    <property type="match status" value="1"/>
</dbReference>
<feature type="region of interest" description="Disordered" evidence="17">
    <location>
        <begin position="232"/>
        <end position="259"/>
    </location>
</feature>
<comment type="catalytic activity">
    <reaction evidence="1">
        <text>S-ubiquitinyl-[E2 ubiquitin-conjugating enzyme]-L-cysteine + [acceptor protein]-L-lysine = [E2 ubiquitin-conjugating enzyme]-L-cysteine + N(6)-ubiquitinyl-[acceptor protein]-L-lysine.</text>
        <dbReference type="EC" id="2.3.2.27"/>
    </reaction>
</comment>
<feature type="compositionally biased region" description="Low complexity" evidence="17">
    <location>
        <begin position="233"/>
        <end position="254"/>
    </location>
</feature>
<keyword evidence="10" id="KW-0227">DNA damage</keyword>
<dbReference type="PROSITE" id="PS50089">
    <property type="entry name" value="ZF_RING_2"/>
    <property type="match status" value="1"/>
</dbReference>
<comment type="subcellular location">
    <subcellularLocation>
        <location evidence="2">Nucleus</location>
        <location evidence="2">PML body</location>
    </subcellularLocation>
</comment>
<reference evidence="20" key="1">
    <citation type="journal article" date="2017" name="Nat. Commun.">
        <title>The North American bullfrog draft genome provides insight into hormonal regulation of long noncoding RNA.</title>
        <authorList>
            <person name="Hammond S.A."/>
            <person name="Warren R.L."/>
            <person name="Vandervalk B.P."/>
            <person name="Kucuk E."/>
            <person name="Khan H."/>
            <person name="Gibb E.A."/>
            <person name="Pandoh P."/>
            <person name="Kirk H."/>
            <person name="Zhao Y."/>
            <person name="Jones M."/>
            <person name="Mungall A.J."/>
            <person name="Coope R."/>
            <person name="Pleasance S."/>
            <person name="Moore R.A."/>
            <person name="Holt R.A."/>
            <person name="Round J.M."/>
            <person name="Ohora S."/>
            <person name="Walle B.V."/>
            <person name="Veldhoen N."/>
            <person name="Helbing C.C."/>
            <person name="Birol I."/>
        </authorList>
    </citation>
    <scope>NUCLEOTIDE SEQUENCE [LARGE SCALE GENOMIC DNA]</scope>
</reference>
<feature type="compositionally biased region" description="Basic and acidic residues" evidence="17">
    <location>
        <begin position="1"/>
        <end position="15"/>
    </location>
</feature>
<name>A0A2G9RYQ6_AQUCT</name>
<protein>
    <recommendedName>
        <fullName evidence="5">RING-type E3 ubiquitin transferase</fullName>
        <ecNumber evidence="5">2.3.2.27</ecNumber>
    </recommendedName>
</protein>
<dbReference type="SUPFAM" id="SSF57850">
    <property type="entry name" value="RING/U-box"/>
    <property type="match status" value="1"/>
</dbReference>
<evidence type="ECO:0000256" key="9">
    <source>
        <dbReference type="ARBA" id="ARBA00022723"/>
    </source>
</evidence>
<gene>
    <name evidence="19" type="ORF">AB205_0141900</name>
</gene>
<comment type="pathway">
    <text evidence="3">Protein modification; protein ubiquitination.</text>
</comment>
<organism evidence="19 20">
    <name type="scientific">Aquarana catesbeiana</name>
    <name type="common">American bullfrog</name>
    <name type="synonym">Rana catesbeiana</name>
    <dbReference type="NCBI Taxonomy" id="8400"/>
    <lineage>
        <taxon>Eukaryota</taxon>
        <taxon>Metazoa</taxon>
        <taxon>Chordata</taxon>
        <taxon>Craniata</taxon>
        <taxon>Vertebrata</taxon>
        <taxon>Euteleostomi</taxon>
        <taxon>Amphibia</taxon>
        <taxon>Batrachia</taxon>
        <taxon>Anura</taxon>
        <taxon>Neobatrachia</taxon>
        <taxon>Ranoidea</taxon>
        <taxon>Ranidae</taxon>
        <taxon>Aquarana</taxon>
    </lineage>
</organism>
<evidence type="ECO:0000313" key="20">
    <source>
        <dbReference type="Proteomes" id="UP000228934"/>
    </source>
</evidence>
<dbReference type="InterPro" id="IPR051073">
    <property type="entry name" value="ZNRF3_Arkadia_E3_ligases"/>
</dbReference>
<dbReference type="EC" id="2.3.2.27" evidence="5"/>
<dbReference type="GO" id="GO:0061630">
    <property type="term" value="F:ubiquitin protein ligase activity"/>
    <property type="evidence" value="ECO:0007669"/>
    <property type="project" value="UniProtKB-EC"/>
</dbReference>
<keyword evidence="6" id="KW-0217">Developmental protein</keyword>
<keyword evidence="12" id="KW-0833">Ubl conjugation pathway</keyword>
<feature type="compositionally biased region" description="Basic and acidic residues" evidence="17">
    <location>
        <begin position="90"/>
        <end position="99"/>
    </location>
</feature>
<dbReference type="InterPro" id="IPR001841">
    <property type="entry name" value="Znf_RING"/>
</dbReference>
<evidence type="ECO:0000256" key="16">
    <source>
        <dbReference type="PROSITE-ProRule" id="PRU00175"/>
    </source>
</evidence>
<dbReference type="FunFam" id="3.30.40.10:FF:000058">
    <property type="entry name" value="E3 ubiquitin-protein ligase Arkadia isoform X4"/>
    <property type="match status" value="1"/>
</dbReference>
<keyword evidence="11 16" id="KW-0863">Zinc-finger</keyword>